<sequence>MSERQRLCFFVDGLQQWVATELRRREPHELASAMAIVERFEDFKQRERQKSPRHNRTKDSGDSRSKSGSLKATDDERSEDEGHRRHYKRKKKHQGSHKRGDSCDHKVHRGIRRECLYCAGPHYGKDCPHKEVEGRSCQDQEEMALLYPKVDVAEKTQEALMDTGATHNFMSPWVDEWLGLKSTKDGSWFTFVNAKERLTKGVIKNVDLRIDIWIWKANFNIIDMDELGVVLEMDFMKKSSNTLNLYCGVMMMVGKEGQLEWMIPLMSKDGADARKGIIVLQLDNGSMLCYDERQMGPMTYTIDMLTKIVATVKFKHCLSLIHFLSC</sequence>
<reference evidence="2" key="1">
    <citation type="submission" date="2022-12" db="EMBL/GenBank/DDBJ databases">
        <title>Draft genome assemblies for two species of Escallonia (Escalloniales).</title>
        <authorList>
            <person name="Chanderbali A."/>
            <person name="Dervinis C."/>
            <person name="Anghel I."/>
            <person name="Soltis D."/>
            <person name="Soltis P."/>
            <person name="Zapata F."/>
        </authorList>
    </citation>
    <scope>NUCLEOTIDE SEQUENCE</scope>
    <source>
        <strain evidence="2">UCBG64.0493</strain>
        <tissue evidence="2">Leaf</tissue>
    </source>
</reference>
<comment type="caution">
    <text evidence="2">The sequence shown here is derived from an EMBL/GenBank/DDBJ whole genome shotgun (WGS) entry which is preliminary data.</text>
</comment>
<feature type="compositionally biased region" description="Basic residues" evidence="1">
    <location>
        <begin position="84"/>
        <end position="97"/>
    </location>
</feature>
<dbReference type="PANTHER" id="PTHR15503">
    <property type="entry name" value="LDOC1 RELATED"/>
    <property type="match status" value="1"/>
</dbReference>
<evidence type="ECO:0000313" key="3">
    <source>
        <dbReference type="Proteomes" id="UP001188597"/>
    </source>
</evidence>
<dbReference type="Gene3D" id="2.40.70.10">
    <property type="entry name" value="Acid Proteases"/>
    <property type="match status" value="1"/>
</dbReference>
<proteinExistence type="predicted"/>
<dbReference type="AlphaFoldDB" id="A0AA88V5E9"/>
<feature type="region of interest" description="Disordered" evidence="1">
    <location>
        <begin position="42"/>
        <end position="104"/>
    </location>
</feature>
<name>A0AA88V5E9_9ASTE</name>
<dbReference type="Proteomes" id="UP001188597">
    <property type="component" value="Unassembled WGS sequence"/>
</dbReference>
<organism evidence="2 3">
    <name type="scientific">Escallonia herrerae</name>
    <dbReference type="NCBI Taxonomy" id="1293975"/>
    <lineage>
        <taxon>Eukaryota</taxon>
        <taxon>Viridiplantae</taxon>
        <taxon>Streptophyta</taxon>
        <taxon>Embryophyta</taxon>
        <taxon>Tracheophyta</taxon>
        <taxon>Spermatophyta</taxon>
        <taxon>Magnoliopsida</taxon>
        <taxon>eudicotyledons</taxon>
        <taxon>Gunneridae</taxon>
        <taxon>Pentapetalae</taxon>
        <taxon>asterids</taxon>
        <taxon>campanulids</taxon>
        <taxon>Escalloniales</taxon>
        <taxon>Escalloniaceae</taxon>
        <taxon>Escallonia</taxon>
    </lineage>
</organism>
<evidence type="ECO:0000313" key="2">
    <source>
        <dbReference type="EMBL" id="KAK3002456.1"/>
    </source>
</evidence>
<dbReference type="Pfam" id="PF08284">
    <property type="entry name" value="RVP_2"/>
    <property type="match status" value="1"/>
</dbReference>
<gene>
    <name evidence="2" type="ORF">RJ639_022450</name>
</gene>
<accession>A0AA88V5E9</accession>
<dbReference type="EMBL" id="JAVXUP010002587">
    <property type="protein sequence ID" value="KAK3002456.1"/>
    <property type="molecule type" value="Genomic_DNA"/>
</dbReference>
<dbReference type="PANTHER" id="PTHR15503:SF22">
    <property type="entry name" value="TRANSPOSON TY3-I GAG POLYPROTEIN"/>
    <property type="match status" value="1"/>
</dbReference>
<evidence type="ECO:0000256" key="1">
    <source>
        <dbReference type="SAM" id="MobiDB-lite"/>
    </source>
</evidence>
<dbReference type="CDD" id="cd00303">
    <property type="entry name" value="retropepsin_like"/>
    <property type="match status" value="1"/>
</dbReference>
<dbReference type="SUPFAM" id="SSF50630">
    <property type="entry name" value="Acid proteases"/>
    <property type="match status" value="1"/>
</dbReference>
<dbReference type="InterPro" id="IPR021109">
    <property type="entry name" value="Peptidase_aspartic_dom_sf"/>
</dbReference>
<feature type="compositionally biased region" description="Basic and acidic residues" evidence="1">
    <location>
        <begin position="72"/>
        <end position="83"/>
    </location>
</feature>
<dbReference type="InterPro" id="IPR032567">
    <property type="entry name" value="RTL1-rel"/>
</dbReference>
<protein>
    <submittedName>
        <fullName evidence="2">Uncharacterized protein</fullName>
    </submittedName>
</protein>
<keyword evidence="3" id="KW-1185">Reference proteome</keyword>